<name>A0A5D2BIU1_GOSDA</name>
<dbReference type="SUPFAM" id="SSF53756">
    <property type="entry name" value="UDP-Glycosyltransferase/glycogen phosphorylase"/>
    <property type="match status" value="1"/>
</dbReference>
<proteinExistence type="inferred from homology"/>
<dbReference type="Pfam" id="PF00201">
    <property type="entry name" value="UDPGT"/>
    <property type="match status" value="1"/>
</dbReference>
<feature type="transmembrane region" description="Helical" evidence="4">
    <location>
        <begin position="96"/>
        <end position="115"/>
    </location>
</feature>
<feature type="transmembrane region" description="Helical" evidence="4">
    <location>
        <begin position="440"/>
        <end position="460"/>
    </location>
</feature>
<dbReference type="InterPro" id="IPR002213">
    <property type="entry name" value="UDP_glucos_trans"/>
</dbReference>
<dbReference type="EMBL" id="CM017708">
    <property type="protein sequence ID" value="TYG56215.1"/>
    <property type="molecule type" value="Genomic_DNA"/>
</dbReference>
<keyword evidence="6" id="KW-1185">Reference proteome</keyword>
<organism evidence="5 6">
    <name type="scientific">Gossypium darwinii</name>
    <name type="common">Darwin's cotton</name>
    <name type="synonym">Gossypium barbadense var. darwinii</name>
    <dbReference type="NCBI Taxonomy" id="34276"/>
    <lineage>
        <taxon>Eukaryota</taxon>
        <taxon>Viridiplantae</taxon>
        <taxon>Streptophyta</taxon>
        <taxon>Embryophyta</taxon>
        <taxon>Tracheophyta</taxon>
        <taxon>Spermatophyta</taxon>
        <taxon>Magnoliopsida</taxon>
        <taxon>eudicotyledons</taxon>
        <taxon>Gunneridae</taxon>
        <taxon>Pentapetalae</taxon>
        <taxon>rosids</taxon>
        <taxon>malvids</taxon>
        <taxon>Malvales</taxon>
        <taxon>Malvaceae</taxon>
        <taxon>Malvoideae</taxon>
        <taxon>Gossypium</taxon>
    </lineage>
</organism>
<protein>
    <recommendedName>
        <fullName evidence="7">Glycosyltransferase</fullName>
    </recommendedName>
</protein>
<evidence type="ECO:0000256" key="2">
    <source>
        <dbReference type="ARBA" id="ARBA00022676"/>
    </source>
</evidence>
<keyword evidence="2" id="KW-0328">Glycosyltransferase</keyword>
<dbReference type="PANTHER" id="PTHR48046">
    <property type="entry name" value="UDP-GLYCOSYLTRANSFERASE 72E1"/>
    <property type="match status" value="1"/>
</dbReference>
<dbReference type="AlphaFoldDB" id="A0A5D2BIU1"/>
<sequence>MAKAQRPHIAILPSPGMGHLIPLVELAKRLVHQHTFVIPTDGSPSKALKSTLDSLPTFIDSVFLPPVDLSDLPPDSKIETRISLMVSRSLSSLHDAFVSMVAGTKLVGLVVDMFGTDAFDVAYEFNIPSYIYFPSTAMMLLFFLYLQELDRTVSCEYKDMVELVRLPRSVKGIMVNGFQDLESGPKALQAKQSGKPSVYPVGPLINVDSSDKPDPSGCIRWLDIQPVGSVLFVSFGSGDTLSRNQVNELAMGLEMSEQRFLWVIRTPNDTIANATYFNVDTQKDDDPFMFLPKGFVERTKGCGLMVGSWAAQTRVLNHGSTDGFLTHCGWNSVESVVNGIPLIAWALYAEQKMNALLLSEDAKVSLRPKPNQNGLICRDEIAKVVKCLMGSEEGKSVRNRMLELKEAAKRVLCENGSSTIALSEVADSINMHCYLQIRNLLSFFQIFLFSFYLSMFDYYFHAHDLRFRF</sequence>
<dbReference type="FunFam" id="3.40.50.2000:FF:000051">
    <property type="entry name" value="Glycosyltransferase"/>
    <property type="match status" value="1"/>
</dbReference>
<accession>A0A5D2BIU1</accession>
<dbReference type="Proteomes" id="UP000323506">
    <property type="component" value="Chromosome D08"/>
</dbReference>
<keyword evidence="4" id="KW-0472">Membrane</keyword>
<evidence type="ECO:0000256" key="4">
    <source>
        <dbReference type="SAM" id="Phobius"/>
    </source>
</evidence>
<evidence type="ECO:0000256" key="1">
    <source>
        <dbReference type="ARBA" id="ARBA00009995"/>
    </source>
</evidence>
<feature type="transmembrane region" description="Helical" evidence="4">
    <location>
        <begin position="127"/>
        <end position="146"/>
    </location>
</feature>
<evidence type="ECO:0008006" key="7">
    <source>
        <dbReference type="Google" id="ProtNLM"/>
    </source>
</evidence>
<dbReference type="Gene3D" id="3.40.50.2000">
    <property type="entry name" value="Glycogen Phosphorylase B"/>
    <property type="match status" value="3"/>
</dbReference>
<evidence type="ECO:0000256" key="3">
    <source>
        <dbReference type="ARBA" id="ARBA00022679"/>
    </source>
</evidence>
<dbReference type="GO" id="GO:0008194">
    <property type="term" value="F:UDP-glycosyltransferase activity"/>
    <property type="evidence" value="ECO:0007669"/>
    <property type="project" value="InterPro"/>
</dbReference>
<dbReference type="PANTHER" id="PTHR48046:SF6">
    <property type="entry name" value="GLYCOSYLTRANSFERASE"/>
    <property type="match status" value="1"/>
</dbReference>
<comment type="similarity">
    <text evidence="1">Belongs to the UDP-glycosyltransferase family.</text>
</comment>
<evidence type="ECO:0000313" key="5">
    <source>
        <dbReference type="EMBL" id="TYG56215.1"/>
    </source>
</evidence>
<dbReference type="CDD" id="cd03784">
    <property type="entry name" value="GT1_Gtf-like"/>
    <property type="match status" value="1"/>
</dbReference>
<keyword evidence="3" id="KW-0808">Transferase</keyword>
<reference evidence="5 6" key="1">
    <citation type="submission" date="2019-06" db="EMBL/GenBank/DDBJ databases">
        <title>WGS assembly of Gossypium darwinii.</title>
        <authorList>
            <person name="Chen Z.J."/>
            <person name="Sreedasyam A."/>
            <person name="Ando A."/>
            <person name="Song Q."/>
            <person name="De L."/>
            <person name="Hulse-Kemp A."/>
            <person name="Ding M."/>
            <person name="Ye W."/>
            <person name="Kirkbride R."/>
            <person name="Jenkins J."/>
            <person name="Plott C."/>
            <person name="Lovell J."/>
            <person name="Lin Y.-M."/>
            <person name="Vaughn R."/>
            <person name="Liu B."/>
            <person name="Li W."/>
            <person name="Simpson S."/>
            <person name="Scheffler B."/>
            <person name="Saski C."/>
            <person name="Grover C."/>
            <person name="Hu G."/>
            <person name="Conover J."/>
            <person name="Carlson J."/>
            <person name="Shu S."/>
            <person name="Boston L."/>
            <person name="Williams M."/>
            <person name="Peterson D."/>
            <person name="Mcgee K."/>
            <person name="Jones D."/>
            <person name="Wendel J."/>
            <person name="Stelly D."/>
            <person name="Grimwood J."/>
            <person name="Schmutz J."/>
        </authorList>
    </citation>
    <scope>NUCLEOTIDE SEQUENCE [LARGE SCALE GENOMIC DNA]</scope>
    <source>
        <strain evidence="5">1808015.09</strain>
    </source>
</reference>
<keyword evidence="4" id="KW-1133">Transmembrane helix</keyword>
<evidence type="ECO:0000313" key="6">
    <source>
        <dbReference type="Proteomes" id="UP000323506"/>
    </source>
</evidence>
<keyword evidence="4" id="KW-0812">Transmembrane</keyword>
<gene>
    <name evidence="5" type="ORF">ES288_D08G046200v1</name>
</gene>